<gene>
    <name evidence="1" type="ORF">H5410_059999</name>
</gene>
<name>A0A9J5W498_SOLCO</name>
<protein>
    <submittedName>
        <fullName evidence="1">Uncharacterized protein</fullName>
    </submittedName>
</protein>
<dbReference type="PANTHER" id="PTHR33647">
    <property type="entry name" value="OS01G0793900 PROTEIN"/>
    <property type="match status" value="1"/>
</dbReference>
<comment type="caution">
    <text evidence="1">The sequence shown here is derived from an EMBL/GenBank/DDBJ whole genome shotgun (WGS) entry which is preliminary data.</text>
</comment>
<dbReference type="EMBL" id="JACXVP010000012">
    <property type="protein sequence ID" value="KAG5570233.1"/>
    <property type="molecule type" value="Genomic_DNA"/>
</dbReference>
<dbReference type="OrthoDB" id="610799at2759"/>
<evidence type="ECO:0000313" key="1">
    <source>
        <dbReference type="EMBL" id="KAG5570233.1"/>
    </source>
</evidence>
<dbReference type="PANTHER" id="PTHR33647:SF5">
    <property type="entry name" value="OS01G0793900 PROTEIN"/>
    <property type="match status" value="1"/>
</dbReference>
<organism evidence="1 2">
    <name type="scientific">Solanum commersonii</name>
    <name type="common">Commerson's wild potato</name>
    <name type="synonym">Commerson's nightshade</name>
    <dbReference type="NCBI Taxonomy" id="4109"/>
    <lineage>
        <taxon>Eukaryota</taxon>
        <taxon>Viridiplantae</taxon>
        <taxon>Streptophyta</taxon>
        <taxon>Embryophyta</taxon>
        <taxon>Tracheophyta</taxon>
        <taxon>Spermatophyta</taxon>
        <taxon>Magnoliopsida</taxon>
        <taxon>eudicotyledons</taxon>
        <taxon>Gunneridae</taxon>
        <taxon>Pentapetalae</taxon>
        <taxon>asterids</taxon>
        <taxon>lamiids</taxon>
        <taxon>Solanales</taxon>
        <taxon>Solanaceae</taxon>
        <taxon>Solanoideae</taxon>
        <taxon>Solaneae</taxon>
        <taxon>Solanum</taxon>
    </lineage>
</organism>
<reference evidence="1 2" key="1">
    <citation type="submission" date="2020-09" db="EMBL/GenBank/DDBJ databases">
        <title>De no assembly of potato wild relative species, Solanum commersonii.</title>
        <authorList>
            <person name="Cho K."/>
        </authorList>
    </citation>
    <scope>NUCLEOTIDE SEQUENCE [LARGE SCALE GENOMIC DNA]</scope>
    <source>
        <strain evidence="1">LZ3.2</strain>
        <tissue evidence="1">Leaf</tissue>
    </source>
</reference>
<keyword evidence="2" id="KW-1185">Reference proteome</keyword>
<evidence type="ECO:0000313" key="2">
    <source>
        <dbReference type="Proteomes" id="UP000824120"/>
    </source>
</evidence>
<sequence>MGNCMKKESIVSEEPETNKDHFYCGKTMKLEEDHFLVVENNKESIHSSMPIIKEIKIKITKKQLLELMSEVDVEDLSIHQLLTKLMNVDVGLELHHRSWRPALHTIHEVN</sequence>
<dbReference type="Proteomes" id="UP000824120">
    <property type="component" value="Chromosome 12"/>
</dbReference>
<dbReference type="AlphaFoldDB" id="A0A9J5W498"/>
<accession>A0A9J5W498</accession>
<proteinExistence type="predicted"/>